<protein>
    <submittedName>
        <fullName evidence="2">Uncharacterized protein</fullName>
    </submittedName>
</protein>
<evidence type="ECO:0000256" key="1">
    <source>
        <dbReference type="SAM" id="MobiDB-lite"/>
    </source>
</evidence>
<feature type="region of interest" description="Disordered" evidence="1">
    <location>
        <begin position="37"/>
        <end position="74"/>
    </location>
</feature>
<accession>A0A5D2MCS2</accession>
<dbReference type="EMBL" id="CM017623">
    <property type="protein sequence ID" value="TYH89257.1"/>
    <property type="molecule type" value="Genomic_DNA"/>
</dbReference>
<organism evidence="2 3">
    <name type="scientific">Gossypium tomentosum</name>
    <name type="common">Hawaiian cotton</name>
    <name type="synonym">Gossypium sandvicense</name>
    <dbReference type="NCBI Taxonomy" id="34277"/>
    <lineage>
        <taxon>Eukaryota</taxon>
        <taxon>Viridiplantae</taxon>
        <taxon>Streptophyta</taxon>
        <taxon>Embryophyta</taxon>
        <taxon>Tracheophyta</taxon>
        <taxon>Spermatophyta</taxon>
        <taxon>Magnoliopsida</taxon>
        <taxon>eudicotyledons</taxon>
        <taxon>Gunneridae</taxon>
        <taxon>Pentapetalae</taxon>
        <taxon>rosids</taxon>
        <taxon>malvids</taxon>
        <taxon>Malvales</taxon>
        <taxon>Malvaceae</taxon>
        <taxon>Malvoideae</taxon>
        <taxon>Gossypium</taxon>
    </lineage>
</organism>
<name>A0A5D2MCS2_GOSTO</name>
<dbReference type="Proteomes" id="UP000322667">
    <property type="component" value="Chromosome D01"/>
</dbReference>
<keyword evidence="3" id="KW-1185">Reference proteome</keyword>
<feature type="region of interest" description="Disordered" evidence="1">
    <location>
        <begin position="1"/>
        <end position="25"/>
    </location>
</feature>
<gene>
    <name evidence="2" type="ORF">ES332_D01G246200v1</name>
</gene>
<evidence type="ECO:0000313" key="2">
    <source>
        <dbReference type="EMBL" id="TYH89257.1"/>
    </source>
</evidence>
<reference evidence="2 3" key="1">
    <citation type="submission" date="2019-07" db="EMBL/GenBank/DDBJ databases">
        <title>WGS assembly of Gossypium tomentosum.</title>
        <authorList>
            <person name="Chen Z.J."/>
            <person name="Sreedasyam A."/>
            <person name="Ando A."/>
            <person name="Song Q."/>
            <person name="De L."/>
            <person name="Hulse-Kemp A."/>
            <person name="Ding M."/>
            <person name="Ye W."/>
            <person name="Kirkbride R."/>
            <person name="Jenkins J."/>
            <person name="Plott C."/>
            <person name="Lovell J."/>
            <person name="Lin Y.-M."/>
            <person name="Vaughn R."/>
            <person name="Liu B."/>
            <person name="Li W."/>
            <person name="Simpson S."/>
            <person name="Scheffler B."/>
            <person name="Saski C."/>
            <person name="Grover C."/>
            <person name="Hu G."/>
            <person name="Conover J."/>
            <person name="Carlson J."/>
            <person name="Shu S."/>
            <person name="Boston L."/>
            <person name="Williams M."/>
            <person name="Peterson D."/>
            <person name="Mcgee K."/>
            <person name="Jones D."/>
            <person name="Wendel J."/>
            <person name="Stelly D."/>
            <person name="Grimwood J."/>
            <person name="Schmutz J."/>
        </authorList>
    </citation>
    <scope>NUCLEOTIDE SEQUENCE [LARGE SCALE GENOMIC DNA]</scope>
    <source>
        <strain evidence="2">7179.01</strain>
    </source>
</reference>
<evidence type="ECO:0000313" key="3">
    <source>
        <dbReference type="Proteomes" id="UP000322667"/>
    </source>
</evidence>
<proteinExistence type="predicted"/>
<dbReference type="AlphaFoldDB" id="A0A5D2MCS2"/>
<sequence length="111" mass="12163">MADGLPRPPSHHRHGRRLALENGPFSPRFTASLRAKALSTRESQKQGRFSAHWARFGRRRRDPPTAQPRPLPVHGEVHSFLPFWCKAGDGGGVRQHMGGAKGCGALGYFGG</sequence>